<accession>A0ABP7A4X3</accession>
<dbReference type="InterPro" id="IPR056179">
    <property type="entry name" value="DHQS_C"/>
</dbReference>
<feature type="binding site" evidence="17">
    <location>
        <position position="183"/>
    </location>
    <ligand>
        <name>Zn(2+)</name>
        <dbReference type="ChEBI" id="CHEBI:29105"/>
    </ligand>
</feature>
<dbReference type="InterPro" id="IPR050071">
    <property type="entry name" value="Dehydroquinate_synthase"/>
</dbReference>
<evidence type="ECO:0000313" key="21">
    <source>
        <dbReference type="Proteomes" id="UP001501697"/>
    </source>
</evidence>
<keyword evidence="13 17" id="KW-0520">NAD</keyword>
<evidence type="ECO:0000256" key="6">
    <source>
        <dbReference type="ARBA" id="ARBA00013031"/>
    </source>
</evidence>
<gene>
    <name evidence="17 20" type="primary">aroB</name>
    <name evidence="20" type="ORF">GCM10022200_04030</name>
</gene>
<keyword evidence="21" id="KW-1185">Reference proteome</keyword>
<protein>
    <recommendedName>
        <fullName evidence="7 17">3-dehydroquinate synthase</fullName>
        <shortName evidence="17">DHQS</shortName>
        <ecNumber evidence="6 17">4.2.3.4</ecNumber>
    </recommendedName>
</protein>
<dbReference type="Pfam" id="PF01761">
    <property type="entry name" value="DHQ_synthase"/>
    <property type="match status" value="1"/>
</dbReference>
<keyword evidence="14 17" id="KW-0057">Aromatic amino acid biosynthesis</keyword>
<evidence type="ECO:0000256" key="10">
    <source>
        <dbReference type="ARBA" id="ARBA00022723"/>
    </source>
</evidence>
<keyword evidence="15 17" id="KW-0456">Lyase</keyword>
<dbReference type="CDD" id="cd08195">
    <property type="entry name" value="DHQS"/>
    <property type="match status" value="1"/>
</dbReference>
<comment type="catalytic activity">
    <reaction evidence="1 17">
        <text>7-phospho-2-dehydro-3-deoxy-D-arabino-heptonate = 3-dehydroquinate + phosphate</text>
        <dbReference type="Rhea" id="RHEA:21968"/>
        <dbReference type="ChEBI" id="CHEBI:32364"/>
        <dbReference type="ChEBI" id="CHEBI:43474"/>
        <dbReference type="ChEBI" id="CHEBI:58394"/>
        <dbReference type="EC" id="4.2.3.4"/>
    </reaction>
</comment>
<feature type="binding site" evidence="17">
    <location>
        <position position="262"/>
    </location>
    <ligand>
        <name>Zn(2+)</name>
        <dbReference type="ChEBI" id="CHEBI:29105"/>
    </ligand>
</feature>
<comment type="subcellular location">
    <subcellularLocation>
        <location evidence="3 17">Cytoplasm</location>
    </subcellularLocation>
</comment>
<evidence type="ECO:0000256" key="1">
    <source>
        <dbReference type="ARBA" id="ARBA00001393"/>
    </source>
</evidence>
<dbReference type="Proteomes" id="UP001501697">
    <property type="component" value="Unassembled WGS sequence"/>
</dbReference>
<sequence>MTQTTVIPVTDDAGYEIRVGHGILSGLDEALPAAARKVLIVHPPTLAAQAEALRSRLLGDRDVLLAEIPDAEQGKRIEVAAFCWQVMGQADFTRTDAVVGFGGGAVTDLAGFVAATWLRGVAVVQVPTTVLGMVDAAVGGKTGINTAEGKNLVGAFWAPHTVLCDLDLLDSLSPNERVAGFAEVVKAGFIQEPEILDLVEMDPSAAVDPRGEAFRRSIELAIAMKARVVGADLREAGLREILNYGHTLGHAIEHAERYRWRHGAAISVGMVYAAELSRLAGRLPDAAAQRHRDILGALGLPLSYRAGAWPQLLATMQRDKKSRGGMLRFIVLDDIARPTVLQAPDESLLFAAYQEIAG</sequence>
<evidence type="ECO:0000256" key="11">
    <source>
        <dbReference type="ARBA" id="ARBA00022741"/>
    </source>
</evidence>
<keyword evidence="9 17" id="KW-0028">Amino-acid biosynthesis</keyword>
<dbReference type="NCBIfam" id="TIGR01357">
    <property type="entry name" value="aroB"/>
    <property type="match status" value="1"/>
</dbReference>
<evidence type="ECO:0000256" key="12">
    <source>
        <dbReference type="ARBA" id="ARBA00022833"/>
    </source>
</evidence>
<evidence type="ECO:0000256" key="4">
    <source>
        <dbReference type="ARBA" id="ARBA00004661"/>
    </source>
</evidence>
<evidence type="ECO:0000256" key="14">
    <source>
        <dbReference type="ARBA" id="ARBA00023141"/>
    </source>
</evidence>
<evidence type="ECO:0000259" key="19">
    <source>
        <dbReference type="Pfam" id="PF24621"/>
    </source>
</evidence>
<comment type="function">
    <text evidence="17">Catalyzes the conversion of 3-deoxy-D-arabino-heptulosonate 7-phosphate (DAHP) to dehydroquinate (DHQ).</text>
</comment>
<dbReference type="PANTHER" id="PTHR43622:SF7">
    <property type="entry name" value="3-DEHYDROQUINATE SYNTHASE, CHLOROPLASTIC"/>
    <property type="match status" value="1"/>
</dbReference>
<dbReference type="InterPro" id="IPR030963">
    <property type="entry name" value="DHQ_synth_fam"/>
</dbReference>
<evidence type="ECO:0000256" key="7">
    <source>
        <dbReference type="ARBA" id="ARBA00017684"/>
    </source>
</evidence>
<comment type="caution">
    <text evidence="20">The sequence shown here is derived from an EMBL/GenBank/DDBJ whole genome shotgun (WGS) entry which is preliminary data.</text>
</comment>
<dbReference type="PIRSF" id="PIRSF001455">
    <property type="entry name" value="DHQ_synth"/>
    <property type="match status" value="1"/>
</dbReference>
<feature type="binding site" evidence="17">
    <location>
        <begin position="70"/>
        <end position="75"/>
    </location>
    <ligand>
        <name>NAD(+)</name>
        <dbReference type="ChEBI" id="CHEBI:57540"/>
    </ligand>
</feature>
<dbReference type="EMBL" id="BAAAYU010000001">
    <property type="protein sequence ID" value="GAA3624930.1"/>
    <property type="molecule type" value="Genomic_DNA"/>
</dbReference>
<evidence type="ECO:0000259" key="18">
    <source>
        <dbReference type="Pfam" id="PF01761"/>
    </source>
</evidence>
<keyword evidence="16 17" id="KW-0170">Cobalt</keyword>
<comment type="pathway">
    <text evidence="4 17">Metabolic intermediate biosynthesis; chorismate biosynthesis; chorismate from D-erythrose 4-phosphate and phosphoenolpyruvate: step 2/7.</text>
</comment>
<evidence type="ECO:0000313" key="20">
    <source>
        <dbReference type="EMBL" id="GAA3624930.1"/>
    </source>
</evidence>
<feature type="binding site" evidence="17">
    <location>
        <position position="246"/>
    </location>
    <ligand>
        <name>Zn(2+)</name>
        <dbReference type="ChEBI" id="CHEBI:29105"/>
    </ligand>
</feature>
<dbReference type="Gene3D" id="3.40.50.1970">
    <property type="match status" value="1"/>
</dbReference>
<comment type="similarity">
    <text evidence="5 17">Belongs to the sugar phosphate cyclases superfamily. Dehydroquinate synthase family.</text>
</comment>
<feature type="binding site" evidence="17">
    <location>
        <position position="141"/>
    </location>
    <ligand>
        <name>NAD(+)</name>
        <dbReference type="ChEBI" id="CHEBI:57540"/>
    </ligand>
</feature>
<name>A0ABP7A4X3_9MICO</name>
<feature type="domain" description="3-dehydroquinate synthase N-terminal" evidence="18">
    <location>
        <begin position="67"/>
        <end position="176"/>
    </location>
</feature>
<organism evidence="20 21">
    <name type="scientific">Microbacterium awajiense</name>
    <dbReference type="NCBI Taxonomy" id="415214"/>
    <lineage>
        <taxon>Bacteria</taxon>
        <taxon>Bacillati</taxon>
        <taxon>Actinomycetota</taxon>
        <taxon>Actinomycetes</taxon>
        <taxon>Micrococcales</taxon>
        <taxon>Microbacteriaceae</taxon>
        <taxon>Microbacterium</taxon>
    </lineage>
</organism>
<evidence type="ECO:0000256" key="9">
    <source>
        <dbReference type="ARBA" id="ARBA00022605"/>
    </source>
</evidence>
<keyword evidence="8 17" id="KW-0963">Cytoplasm</keyword>
<feature type="domain" description="3-dehydroquinate synthase C-terminal" evidence="19">
    <location>
        <begin position="180"/>
        <end position="322"/>
    </location>
</feature>
<dbReference type="SUPFAM" id="SSF56796">
    <property type="entry name" value="Dehydroquinate synthase-like"/>
    <property type="match status" value="1"/>
</dbReference>
<evidence type="ECO:0000256" key="8">
    <source>
        <dbReference type="ARBA" id="ARBA00022490"/>
    </source>
</evidence>
<dbReference type="InterPro" id="IPR016037">
    <property type="entry name" value="DHQ_synth_AroB"/>
</dbReference>
<feature type="binding site" evidence="17">
    <location>
        <position position="150"/>
    </location>
    <ligand>
        <name>NAD(+)</name>
        <dbReference type="ChEBI" id="CHEBI:57540"/>
    </ligand>
</feature>
<dbReference type="InterPro" id="IPR030960">
    <property type="entry name" value="DHQS/DOIS_N"/>
</dbReference>
<keyword evidence="11 17" id="KW-0547">Nucleotide-binding</keyword>
<feature type="binding site" evidence="17">
    <location>
        <begin position="128"/>
        <end position="129"/>
    </location>
    <ligand>
        <name>NAD(+)</name>
        <dbReference type="ChEBI" id="CHEBI:57540"/>
    </ligand>
</feature>
<feature type="binding site" evidence="17">
    <location>
        <begin position="104"/>
        <end position="108"/>
    </location>
    <ligand>
        <name>NAD(+)</name>
        <dbReference type="ChEBI" id="CHEBI:57540"/>
    </ligand>
</feature>
<comment type="cofactor">
    <cofactor evidence="2 17">
        <name>NAD(+)</name>
        <dbReference type="ChEBI" id="CHEBI:57540"/>
    </cofactor>
</comment>
<dbReference type="EC" id="4.2.3.4" evidence="6 17"/>
<comment type="cofactor">
    <cofactor evidence="17">
        <name>Co(2+)</name>
        <dbReference type="ChEBI" id="CHEBI:48828"/>
    </cofactor>
    <cofactor evidence="17">
        <name>Zn(2+)</name>
        <dbReference type="ChEBI" id="CHEBI:29105"/>
    </cofactor>
    <text evidence="17">Binds 1 divalent metal cation per subunit. Can use either Co(2+) or Zn(2+).</text>
</comment>
<dbReference type="Pfam" id="PF24621">
    <property type="entry name" value="DHQS_C"/>
    <property type="match status" value="1"/>
</dbReference>
<evidence type="ECO:0000256" key="2">
    <source>
        <dbReference type="ARBA" id="ARBA00001911"/>
    </source>
</evidence>
<evidence type="ECO:0000256" key="17">
    <source>
        <dbReference type="HAMAP-Rule" id="MF_00110"/>
    </source>
</evidence>
<dbReference type="Gene3D" id="1.20.1090.10">
    <property type="entry name" value="Dehydroquinate synthase-like - alpha domain"/>
    <property type="match status" value="1"/>
</dbReference>
<comment type="caution">
    <text evidence="17">Lacks conserved residue(s) required for the propagation of feature annotation.</text>
</comment>
<evidence type="ECO:0000256" key="13">
    <source>
        <dbReference type="ARBA" id="ARBA00023027"/>
    </source>
</evidence>
<dbReference type="HAMAP" id="MF_00110">
    <property type="entry name" value="DHQ_synthase"/>
    <property type="match status" value="1"/>
</dbReference>
<proteinExistence type="inferred from homology"/>
<evidence type="ECO:0000256" key="15">
    <source>
        <dbReference type="ARBA" id="ARBA00023239"/>
    </source>
</evidence>
<keyword evidence="12 17" id="KW-0862">Zinc</keyword>
<evidence type="ECO:0000256" key="16">
    <source>
        <dbReference type="ARBA" id="ARBA00023285"/>
    </source>
</evidence>
<dbReference type="PANTHER" id="PTHR43622">
    <property type="entry name" value="3-DEHYDROQUINATE SYNTHASE"/>
    <property type="match status" value="1"/>
</dbReference>
<reference evidence="21" key="1">
    <citation type="journal article" date="2019" name="Int. J. Syst. Evol. Microbiol.">
        <title>The Global Catalogue of Microorganisms (GCM) 10K type strain sequencing project: providing services to taxonomists for standard genome sequencing and annotation.</title>
        <authorList>
            <consortium name="The Broad Institute Genomics Platform"/>
            <consortium name="The Broad Institute Genome Sequencing Center for Infectious Disease"/>
            <person name="Wu L."/>
            <person name="Ma J."/>
        </authorList>
    </citation>
    <scope>NUCLEOTIDE SEQUENCE [LARGE SCALE GENOMIC DNA]</scope>
    <source>
        <strain evidence="21">JCM 16544</strain>
    </source>
</reference>
<dbReference type="RefSeq" id="WP_344736186.1">
    <property type="nucleotide sequence ID" value="NZ_BAAAYU010000001.1"/>
</dbReference>
<evidence type="ECO:0000256" key="5">
    <source>
        <dbReference type="ARBA" id="ARBA00005412"/>
    </source>
</evidence>
<keyword evidence="10 17" id="KW-0479">Metal-binding</keyword>
<evidence type="ECO:0000256" key="3">
    <source>
        <dbReference type="ARBA" id="ARBA00004496"/>
    </source>
</evidence>